<name>A0A7Y9IS59_9BURK</name>
<evidence type="ECO:0000256" key="4">
    <source>
        <dbReference type="ARBA" id="ARBA00023002"/>
    </source>
</evidence>
<dbReference type="InterPro" id="IPR036291">
    <property type="entry name" value="NAD(P)-bd_dom_sf"/>
</dbReference>
<dbReference type="Gene3D" id="3.40.50.720">
    <property type="entry name" value="NAD(P)-binding Rossmann-like Domain"/>
    <property type="match status" value="1"/>
</dbReference>
<dbReference type="SUPFAM" id="SSF51735">
    <property type="entry name" value="NAD(P)-binding Rossmann-fold domains"/>
    <property type="match status" value="1"/>
</dbReference>
<dbReference type="AlphaFoldDB" id="A0A7Y9IS59"/>
<dbReference type="Pfam" id="PF02737">
    <property type="entry name" value="3HCDH_N"/>
    <property type="match status" value="1"/>
</dbReference>
<dbReference type="GO" id="GO:0070403">
    <property type="term" value="F:NAD+ binding"/>
    <property type="evidence" value="ECO:0007669"/>
    <property type="project" value="InterPro"/>
</dbReference>
<gene>
    <name evidence="10" type="ORF">FHW18_001347</name>
</gene>
<dbReference type="InterPro" id="IPR029045">
    <property type="entry name" value="ClpP/crotonase-like_dom_sf"/>
</dbReference>
<evidence type="ECO:0000259" key="8">
    <source>
        <dbReference type="Pfam" id="PF00725"/>
    </source>
</evidence>
<dbReference type="Gene3D" id="1.10.1040.50">
    <property type="match status" value="1"/>
</dbReference>
<accession>A0A7Y9IS59</accession>
<dbReference type="InterPro" id="IPR006176">
    <property type="entry name" value="3-OHacyl-CoA_DH_NAD-bd"/>
</dbReference>
<dbReference type="Gene3D" id="3.90.226.10">
    <property type="entry name" value="2-enoyl-CoA Hydratase, Chain A, domain 1"/>
    <property type="match status" value="1"/>
</dbReference>
<proteinExistence type="predicted"/>
<dbReference type="GO" id="GO:0006635">
    <property type="term" value="P:fatty acid beta-oxidation"/>
    <property type="evidence" value="ECO:0007669"/>
    <property type="project" value="UniProtKB-UniPathway"/>
</dbReference>
<feature type="domain" description="3-hydroxyacyl-CoA dehydrogenase NAD binding" evidence="9">
    <location>
        <begin position="8"/>
        <end position="191"/>
    </location>
</feature>
<keyword evidence="11" id="KW-1185">Reference proteome</keyword>
<dbReference type="EC" id="1.1.1.35" evidence="10"/>
<protein>
    <submittedName>
        <fullName evidence="10">3-hydroxyacyl-CoA dehydrogenase</fullName>
        <ecNumber evidence="10">1.1.1.35</ecNumber>
    </submittedName>
</protein>
<dbReference type="GO" id="GO:0003857">
    <property type="term" value="F:(3S)-3-hydroxyacyl-CoA dehydrogenase (NAD+) activity"/>
    <property type="evidence" value="ECO:0007669"/>
    <property type="project" value="UniProtKB-EC"/>
</dbReference>
<dbReference type="Pfam" id="PF00378">
    <property type="entry name" value="ECH_1"/>
    <property type="match status" value="1"/>
</dbReference>
<comment type="pathway">
    <text evidence="1">Lipid metabolism; fatty acid beta-oxidation.</text>
</comment>
<keyword evidence="6" id="KW-0443">Lipid metabolism</keyword>
<evidence type="ECO:0000256" key="6">
    <source>
        <dbReference type="ARBA" id="ARBA00023098"/>
    </source>
</evidence>
<dbReference type="SUPFAM" id="SSF52096">
    <property type="entry name" value="ClpP/crotonase"/>
    <property type="match status" value="1"/>
</dbReference>
<sequence length="801" mass="86743">MPNFIVRKVAVLGAGVMGAQIAAHCVNANVPVVLFDLPAREGPKNGIALKAIENLKKLSPAPLGSPDLAALIVPANYEEHLDKLRECDLVIEAIAERMDWKHDLYKKVAGAIAPDAIFATNTSGLSITELAKGIGEGLQSRFCGVHFFNPPRYMHLAELIPTAKTDPAILDRLETFLTTTLGKGVVRAKDTPNFVGNRVGVFGILSAMIEAERFNIPFDVVDDLTGAKLGRARSGTFRTGDVVGLDTLGHVIKTMEDQLPNDPFAPLYGTPAVLKGLIEKGALGQKTGAGFFKKEGKAILRLDPATGTYVPADAKADDLVVRILKKKDAGERLQLLRESTHPQAQFVWAILRDTFQYIAVHLAEIAETARDVDFAMRWGFGQTQGPFELWQSAGWLKVAKWVQEDIREGKALSDTPLPEWVTSGPVAERGGVHTHQGSWNPTTQNFEARSTLPVYARQVFRAPLFGDGVDIATTGTTVFEDESIRLWTLPNPGLNEVLIASFKTKMHAIGPGVSAGLLKAVDLAEADYRGLVIWNAGEPFSAGADLQAMLPLFMSGGVQAIEPEEERLQQVMLRLRYAHVPTVAAIAGMALGGGCEMAVHCTRRVAHLESYIGLVEVGVGLVPGAGGLTYGARRAAEEHALAPDAPLLHFLKKYLMQAATAQVSKSAIEARSMGYLRDSDPIVFNVQEVLFVAIKQAMALHDGGYRPPLPVPFEVAGRDGVAAILSQLVNMRDGGFISAHDYHLGKTIAEILCGGDIAPGSRVDEQWLMKHERQAFMSLLNHPKTQERVMGMMQTGKPVRN</sequence>
<dbReference type="EMBL" id="JACBYR010000001">
    <property type="protein sequence ID" value="NYE82076.1"/>
    <property type="molecule type" value="Genomic_DNA"/>
</dbReference>
<evidence type="ECO:0000256" key="5">
    <source>
        <dbReference type="ARBA" id="ARBA00023027"/>
    </source>
</evidence>
<keyword evidence="5" id="KW-0520">NAD</keyword>
<comment type="catalytic activity">
    <reaction evidence="7">
        <text>a (3S)-3-hydroxyacyl-CoA + NAD(+) = a 3-oxoacyl-CoA + NADH + H(+)</text>
        <dbReference type="Rhea" id="RHEA:22432"/>
        <dbReference type="ChEBI" id="CHEBI:15378"/>
        <dbReference type="ChEBI" id="CHEBI:57318"/>
        <dbReference type="ChEBI" id="CHEBI:57540"/>
        <dbReference type="ChEBI" id="CHEBI:57945"/>
        <dbReference type="ChEBI" id="CHEBI:90726"/>
        <dbReference type="EC" id="1.1.1.35"/>
    </reaction>
</comment>
<organism evidence="10 11">
    <name type="scientific">Pigmentiphaga litoralis</name>
    <dbReference type="NCBI Taxonomy" id="516702"/>
    <lineage>
        <taxon>Bacteria</taxon>
        <taxon>Pseudomonadati</taxon>
        <taxon>Pseudomonadota</taxon>
        <taxon>Betaproteobacteria</taxon>
        <taxon>Burkholderiales</taxon>
        <taxon>Alcaligenaceae</taxon>
        <taxon>Pigmentiphaga</taxon>
    </lineage>
</organism>
<dbReference type="RefSeq" id="WP_179584598.1">
    <property type="nucleotide sequence ID" value="NZ_JACBYR010000001.1"/>
</dbReference>
<dbReference type="UniPathway" id="UPA00659"/>
<dbReference type="InterPro" id="IPR006108">
    <property type="entry name" value="3HC_DH_C"/>
</dbReference>
<feature type="domain" description="3-hydroxyacyl-CoA dehydrogenase C-terminal" evidence="8">
    <location>
        <begin position="194"/>
        <end position="293"/>
    </location>
</feature>
<evidence type="ECO:0000256" key="1">
    <source>
        <dbReference type="ARBA" id="ARBA00005005"/>
    </source>
</evidence>
<dbReference type="InterPro" id="IPR001753">
    <property type="entry name" value="Enoyl-CoA_hydra/iso"/>
</dbReference>
<evidence type="ECO:0000259" key="9">
    <source>
        <dbReference type="Pfam" id="PF02737"/>
    </source>
</evidence>
<reference evidence="10 11" key="1">
    <citation type="submission" date="2020-07" db="EMBL/GenBank/DDBJ databases">
        <title>Genomic Encyclopedia of Type Strains, Phase IV (KMG-V): Genome sequencing to study the core and pangenomes of soil and plant-associated prokaryotes.</title>
        <authorList>
            <person name="Whitman W."/>
        </authorList>
    </citation>
    <scope>NUCLEOTIDE SEQUENCE [LARGE SCALE GENOMIC DNA]</scope>
    <source>
        <strain evidence="10 11">SAS40</strain>
    </source>
</reference>
<dbReference type="PANTHER" id="PTHR48075">
    <property type="entry name" value="3-HYDROXYACYL-COA DEHYDROGENASE FAMILY PROTEIN"/>
    <property type="match status" value="1"/>
</dbReference>
<dbReference type="PANTHER" id="PTHR48075:SF7">
    <property type="entry name" value="3-HYDROXYACYL-COA DEHYDROGENASE-RELATED"/>
    <property type="match status" value="1"/>
</dbReference>
<comment type="caution">
    <text evidence="10">The sequence shown here is derived from an EMBL/GenBank/DDBJ whole genome shotgun (WGS) entry which is preliminary data.</text>
</comment>
<dbReference type="CDD" id="cd06558">
    <property type="entry name" value="crotonase-like"/>
    <property type="match status" value="1"/>
</dbReference>
<evidence type="ECO:0000256" key="7">
    <source>
        <dbReference type="ARBA" id="ARBA00049556"/>
    </source>
</evidence>
<evidence type="ECO:0000313" key="10">
    <source>
        <dbReference type="EMBL" id="NYE82076.1"/>
    </source>
</evidence>
<evidence type="ECO:0000256" key="3">
    <source>
        <dbReference type="ARBA" id="ARBA00022963"/>
    </source>
</evidence>
<keyword evidence="2" id="KW-0276">Fatty acid metabolism</keyword>
<dbReference type="InterPro" id="IPR008927">
    <property type="entry name" value="6-PGluconate_DH-like_C_sf"/>
</dbReference>
<keyword evidence="4 10" id="KW-0560">Oxidoreductase</keyword>
<evidence type="ECO:0000256" key="2">
    <source>
        <dbReference type="ARBA" id="ARBA00022832"/>
    </source>
</evidence>
<dbReference type="SUPFAM" id="SSF48179">
    <property type="entry name" value="6-phosphogluconate dehydrogenase C-terminal domain-like"/>
    <property type="match status" value="2"/>
</dbReference>
<evidence type="ECO:0000313" key="11">
    <source>
        <dbReference type="Proteomes" id="UP000542125"/>
    </source>
</evidence>
<keyword evidence="3" id="KW-0442">Lipid degradation</keyword>
<dbReference type="Proteomes" id="UP000542125">
    <property type="component" value="Unassembled WGS sequence"/>
</dbReference>
<dbReference type="Pfam" id="PF00725">
    <property type="entry name" value="3HCDH"/>
    <property type="match status" value="1"/>
</dbReference>